<feature type="signal peptide" evidence="1">
    <location>
        <begin position="1"/>
        <end position="19"/>
    </location>
</feature>
<dbReference type="RefSeq" id="XP_026750733.2">
    <property type="nucleotide sequence ID" value="XM_026894932.3"/>
</dbReference>
<dbReference type="KEGG" id="gmw:113511309"/>
<name>A0A6J1WBP1_GALME</name>
<organism evidence="2 3">
    <name type="scientific">Galleria mellonella</name>
    <name type="common">Greater wax moth</name>
    <dbReference type="NCBI Taxonomy" id="7137"/>
    <lineage>
        <taxon>Eukaryota</taxon>
        <taxon>Metazoa</taxon>
        <taxon>Ecdysozoa</taxon>
        <taxon>Arthropoda</taxon>
        <taxon>Hexapoda</taxon>
        <taxon>Insecta</taxon>
        <taxon>Pterygota</taxon>
        <taxon>Neoptera</taxon>
        <taxon>Endopterygota</taxon>
        <taxon>Lepidoptera</taxon>
        <taxon>Glossata</taxon>
        <taxon>Ditrysia</taxon>
        <taxon>Pyraloidea</taxon>
        <taxon>Pyralidae</taxon>
        <taxon>Galleriinae</taxon>
        <taxon>Galleria</taxon>
    </lineage>
</organism>
<accession>A0A6J1WBP1</accession>
<dbReference type="InParanoid" id="A0A6J1WBP1"/>
<dbReference type="Proteomes" id="UP001652740">
    <property type="component" value="Unplaced"/>
</dbReference>
<evidence type="ECO:0000313" key="2">
    <source>
        <dbReference type="Proteomes" id="UP001652740"/>
    </source>
</evidence>
<gene>
    <name evidence="3" type="primary">LOC113511309</name>
</gene>
<reference evidence="3" key="1">
    <citation type="submission" date="2025-08" db="UniProtKB">
        <authorList>
            <consortium name="RefSeq"/>
        </authorList>
    </citation>
    <scope>IDENTIFICATION</scope>
    <source>
        <tissue evidence="3">Whole larvae</tissue>
    </source>
</reference>
<keyword evidence="1" id="KW-0732">Signal</keyword>
<sequence length="89" mass="10307">MTFWTILFIALSCFHIVFASKTGPHQSLEQSFLDKLHKPWLRPDLPSDHPRKGEHICKGKLCKTKPNQACDGCQHAVPLDFKDWDEINY</sequence>
<evidence type="ECO:0000313" key="3">
    <source>
        <dbReference type="RefSeq" id="XP_026750733.2"/>
    </source>
</evidence>
<proteinExistence type="predicted"/>
<dbReference type="AlphaFoldDB" id="A0A6J1WBP1"/>
<dbReference type="GeneID" id="113511309"/>
<feature type="chain" id="PRO_5047393275" evidence="1">
    <location>
        <begin position="20"/>
        <end position="89"/>
    </location>
</feature>
<evidence type="ECO:0000256" key="1">
    <source>
        <dbReference type="SAM" id="SignalP"/>
    </source>
</evidence>
<protein>
    <submittedName>
        <fullName evidence="3">Uncharacterized protein LOC113511309</fullName>
    </submittedName>
</protein>
<keyword evidence="2" id="KW-1185">Reference proteome</keyword>